<comment type="similarity">
    <text evidence="2">Belongs to the CSC1 (TC 1.A.17) family.</text>
</comment>
<feature type="transmembrane region" description="Helical" evidence="8">
    <location>
        <begin position="20"/>
        <end position="44"/>
    </location>
</feature>
<dbReference type="Pfam" id="PF13967">
    <property type="entry name" value="RSN1_TM"/>
    <property type="match status" value="1"/>
</dbReference>
<evidence type="ECO:0000313" key="12">
    <source>
        <dbReference type="EMBL" id="KAJ7209733.1"/>
    </source>
</evidence>
<proteinExistence type="inferred from homology"/>
<feature type="compositionally biased region" description="Polar residues" evidence="7">
    <location>
        <begin position="874"/>
        <end position="903"/>
    </location>
</feature>
<evidence type="ECO:0000256" key="1">
    <source>
        <dbReference type="ARBA" id="ARBA00004141"/>
    </source>
</evidence>
<dbReference type="InterPro" id="IPR032880">
    <property type="entry name" value="CSC1/OSCA1-like_N"/>
</dbReference>
<feature type="region of interest" description="Disordered" evidence="7">
    <location>
        <begin position="932"/>
        <end position="1043"/>
    </location>
</feature>
<feature type="transmembrane region" description="Helical" evidence="8">
    <location>
        <begin position="108"/>
        <end position="127"/>
    </location>
</feature>
<keyword evidence="13" id="KW-1185">Reference proteome</keyword>
<feature type="compositionally biased region" description="Low complexity" evidence="7">
    <location>
        <begin position="1018"/>
        <end position="1028"/>
    </location>
</feature>
<dbReference type="Proteomes" id="UP001219525">
    <property type="component" value="Unassembled WGS sequence"/>
</dbReference>
<dbReference type="PANTHER" id="PTHR13018:SF149">
    <property type="entry name" value="DOMAIN PROTEIN, PUTATIVE (AFU_ORTHOLOGUE AFUA_3G11660)-RELATED"/>
    <property type="match status" value="1"/>
</dbReference>
<dbReference type="AlphaFoldDB" id="A0AAD6VEL1"/>
<dbReference type="InterPro" id="IPR003864">
    <property type="entry name" value="CSC1/OSCA1-like_7TM"/>
</dbReference>
<feature type="transmembrane region" description="Helical" evidence="8">
    <location>
        <begin position="574"/>
        <end position="603"/>
    </location>
</feature>
<evidence type="ECO:0008006" key="14">
    <source>
        <dbReference type="Google" id="ProtNLM"/>
    </source>
</evidence>
<feature type="region of interest" description="Disordered" evidence="7">
    <location>
        <begin position="803"/>
        <end position="920"/>
    </location>
</feature>
<evidence type="ECO:0000259" key="9">
    <source>
        <dbReference type="Pfam" id="PF02714"/>
    </source>
</evidence>
<feature type="transmembrane region" description="Helical" evidence="8">
    <location>
        <begin position="418"/>
        <end position="443"/>
    </location>
</feature>
<keyword evidence="4 8" id="KW-0812">Transmembrane</keyword>
<evidence type="ECO:0000256" key="8">
    <source>
        <dbReference type="SAM" id="Phobius"/>
    </source>
</evidence>
<feature type="domain" description="CSC1/OSCA1-like N-terminal transmembrane" evidence="10">
    <location>
        <begin position="23"/>
        <end position="172"/>
    </location>
</feature>
<evidence type="ECO:0000256" key="6">
    <source>
        <dbReference type="ARBA" id="ARBA00023136"/>
    </source>
</evidence>
<feature type="transmembrane region" description="Helical" evidence="8">
    <location>
        <begin position="152"/>
        <end position="173"/>
    </location>
</feature>
<feature type="domain" description="CSC1/OSCA1-like cytosolic" evidence="11">
    <location>
        <begin position="197"/>
        <end position="359"/>
    </location>
</feature>
<feature type="transmembrane region" description="Helical" evidence="8">
    <location>
        <begin position="630"/>
        <end position="651"/>
    </location>
</feature>
<comment type="subcellular location">
    <subcellularLocation>
        <location evidence="1">Membrane</location>
        <topology evidence="1">Multi-pass membrane protein</topology>
    </subcellularLocation>
</comment>
<evidence type="ECO:0000256" key="7">
    <source>
        <dbReference type="SAM" id="MobiDB-lite"/>
    </source>
</evidence>
<evidence type="ECO:0000256" key="5">
    <source>
        <dbReference type="ARBA" id="ARBA00022989"/>
    </source>
</evidence>
<dbReference type="InterPro" id="IPR045122">
    <property type="entry name" value="Csc1-like"/>
</dbReference>
<dbReference type="Pfam" id="PF02714">
    <property type="entry name" value="RSN1_7TM"/>
    <property type="match status" value="1"/>
</dbReference>
<feature type="domain" description="CSC1/OSCA1-like 7TM region" evidence="9">
    <location>
        <begin position="370"/>
        <end position="648"/>
    </location>
</feature>
<feature type="transmembrane region" description="Helical" evidence="8">
    <location>
        <begin position="464"/>
        <end position="486"/>
    </location>
</feature>
<evidence type="ECO:0000256" key="4">
    <source>
        <dbReference type="ARBA" id="ARBA00022692"/>
    </source>
</evidence>
<gene>
    <name evidence="12" type="ORF">GGX14DRAFT_452910</name>
</gene>
<keyword evidence="5 8" id="KW-1133">Transmembrane helix</keyword>
<dbReference type="Pfam" id="PF14703">
    <property type="entry name" value="PHM7_cyt"/>
    <property type="match status" value="1"/>
</dbReference>
<dbReference type="EMBL" id="JARJCW010000030">
    <property type="protein sequence ID" value="KAJ7209733.1"/>
    <property type="molecule type" value="Genomic_DNA"/>
</dbReference>
<keyword evidence="6 8" id="KW-0472">Membrane</keyword>
<evidence type="ECO:0000259" key="11">
    <source>
        <dbReference type="Pfam" id="PF14703"/>
    </source>
</evidence>
<evidence type="ECO:0000256" key="2">
    <source>
        <dbReference type="ARBA" id="ARBA00007779"/>
    </source>
</evidence>
<evidence type="ECO:0000259" key="10">
    <source>
        <dbReference type="Pfam" id="PF13967"/>
    </source>
</evidence>
<feature type="transmembrane region" description="Helical" evidence="8">
    <location>
        <begin position="533"/>
        <end position="553"/>
    </location>
</feature>
<dbReference type="PANTHER" id="PTHR13018">
    <property type="entry name" value="PROBABLE MEMBRANE PROTEIN DUF221-RELATED"/>
    <property type="match status" value="1"/>
</dbReference>
<protein>
    <recommendedName>
        <fullName evidence="14">DUF221-domain-containing protein</fullName>
    </recommendedName>
</protein>
<sequence>MAFDSQPLEDAFDAGRTLAPAAVGTQVLIMSAISFVTLVVFNILRPRNKIVYEPKVKYHVGDKSPPSVGDTFCGWLPPLMHTKEPELLEKVGLDAVAFLRFLRLMRSVFAGVAILTCCILIPINFIYNRDHVKPNKRDTLSMLTIRDVKGNALYIHVAVSYLISILVIVLLYVHGRAMVNLRNEFFRSPEYIKSFYARTLSITHIQKKFQHDAGLNDILGKNAPYHPTSLHIARDVGDLPQLVDYHNQTVRDFEAVLVKYLKGDVHNKPRPTISFGGVLGIGAVRKDAIEYYTKKLKQTEAAVEAYRLRIDSRKPENYGFASYAAVPYAHRIAKYAAGKHPKGAVVTLAPNPKDIIWSNMNKSNRAIAVKRLIGFGWLIVVCFLSLIPLLLVAALANLDAVSAAGYLPFLDNWSGHSAVTFAIVSGVVPPAVSGLFTVFLPRIMRWLGKYQGALTRARLDRAVVARYFAFLVISQLIVFTLIGVMINSVTELVELIGKHASAKAIVANLDKLPGRISKTYINTSTYWLKFFPLRGFLVVFDLAQIVKLLWISFKTRVMGRTPRDIREWTQPPSFEYAIYYTVGLVFAPLVPLVALAAAVLFWISSWVYKYQLMFVFVTKVETGGRLWNVIINRVLISLFLMQCLMILTIGLQLSFRSIKMIIAIPPILMVIIFKIYLDRKLNKNFYYYLPSPEELRASHVHSSRGDTVKQKLVNRFGHPSLHAELFTPMVHADQMPLLRQVYGGKIEITDEGKKVQVLDGLRIQPILQRDLEYDPVLYSRDRGEYDYDRYSIPSSSLLGPGVLSPGSMSINNDPPSHAYTPHSHAGSDADSAMLRPQSIFSSASGDPRRQTMLSPGPNLSPAPQSYFDPRLSVVSGQHGSPSMHTRDSSVLTRPMSAASTSPQPEYLARPQHSRESSVTPVSVLVPLLETGDEHRPMSGYSQESVMPPIGLRPPRPRYDASTAMNSQDAVRRASSHLDGSYPLPSQPAPGPEPTSLQPLRPQRSAAYSIPTQGHQATPSSSSARSLPLRPAPNPRHSWHVRQSTQIPNLVPSLVWFDHQ</sequence>
<reference evidence="12" key="1">
    <citation type="submission" date="2023-03" db="EMBL/GenBank/DDBJ databases">
        <title>Massive genome expansion in bonnet fungi (Mycena s.s.) driven by repeated elements and novel gene families across ecological guilds.</title>
        <authorList>
            <consortium name="Lawrence Berkeley National Laboratory"/>
            <person name="Harder C.B."/>
            <person name="Miyauchi S."/>
            <person name="Viragh M."/>
            <person name="Kuo A."/>
            <person name="Thoen E."/>
            <person name="Andreopoulos B."/>
            <person name="Lu D."/>
            <person name="Skrede I."/>
            <person name="Drula E."/>
            <person name="Henrissat B."/>
            <person name="Morin E."/>
            <person name="Kohler A."/>
            <person name="Barry K."/>
            <person name="LaButti K."/>
            <person name="Morin E."/>
            <person name="Salamov A."/>
            <person name="Lipzen A."/>
            <person name="Mereny Z."/>
            <person name="Hegedus B."/>
            <person name="Baldrian P."/>
            <person name="Stursova M."/>
            <person name="Weitz H."/>
            <person name="Taylor A."/>
            <person name="Grigoriev I.V."/>
            <person name="Nagy L.G."/>
            <person name="Martin F."/>
            <person name="Kauserud H."/>
        </authorList>
    </citation>
    <scope>NUCLEOTIDE SEQUENCE</scope>
    <source>
        <strain evidence="12">9144</strain>
    </source>
</reference>
<dbReference type="GO" id="GO:0005227">
    <property type="term" value="F:calcium-activated cation channel activity"/>
    <property type="evidence" value="ECO:0007669"/>
    <property type="project" value="InterPro"/>
</dbReference>
<keyword evidence="3" id="KW-0813">Transport</keyword>
<dbReference type="GO" id="GO:0005886">
    <property type="term" value="C:plasma membrane"/>
    <property type="evidence" value="ECO:0007669"/>
    <property type="project" value="TreeGrafter"/>
</dbReference>
<evidence type="ECO:0000313" key="13">
    <source>
        <dbReference type="Proteomes" id="UP001219525"/>
    </source>
</evidence>
<name>A0AAD6VEL1_9AGAR</name>
<dbReference type="InterPro" id="IPR027815">
    <property type="entry name" value="CSC1/OSCA1-like_cyt"/>
</dbReference>
<comment type="caution">
    <text evidence="12">The sequence shown here is derived from an EMBL/GenBank/DDBJ whole genome shotgun (WGS) entry which is preliminary data.</text>
</comment>
<organism evidence="12 13">
    <name type="scientific">Mycena pura</name>
    <dbReference type="NCBI Taxonomy" id="153505"/>
    <lineage>
        <taxon>Eukaryota</taxon>
        <taxon>Fungi</taxon>
        <taxon>Dikarya</taxon>
        <taxon>Basidiomycota</taxon>
        <taxon>Agaricomycotina</taxon>
        <taxon>Agaricomycetes</taxon>
        <taxon>Agaricomycetidae</taxon>
        <taxon>Agaricales</taxon>
        <taxon>Marasmiineae</taxon>
        <taxon>Mycenaceae</taxon>
        <taxon>Mycena</taxon>
    </lineage>
</organism>
<feature type="transmembrane region" description="Helical" evidence="8">
    <location>
        <begin position="372"/>
        <end position="398"/>
    </location>
</feature>
<feature type="transmembrane region" description="Helical" evidence="8">
    <location>
        <begin position="658"/>
        <end position="677"/>
    </location>
</feature>
<accession>A0AAD6VEL1</accession>
<evidence type="ECO:0000256" key="3">
    <source>
        <dbReference type="ARBA" id="ARBA00022448"/>
    </source>
</evidence>